<gene>
    <name evidence="1" type="ORF">LTR36_000796</name>
</gene>
<evidence type="ECO:0000313" key="1">
    <source>
        <dbReference type="EMBL" id="KAK4539303.1"/>
    </source>
</evidence>
<dbReference type="EMBL" id="JAVFHQ010000102">
    <property type="protein sequence ID" value="KAK4539303.1"/>
    <property type="molecule type" value="Genomic_DNA"/>
</dbReference>
<evidence type="ECO:0000313" key="2">
    <source>
        <dbReference type="Proteomes" id="UP001324427"/>
    </source>
</evidence>
<protein>
    <submittedName>
        <fullName evidence="1">Uncharacterized protein</fullName>
    </submittedName>
</protein>
<organism evidence="1 2">
    <name type="scientific">Oleoguttula mirabilis</name>
    <dbReference type="NCBI Taxonomy" id="1507867"/>
    <lineage>
        <taxon>Eukaryota</taxon>
        <taxon>Fungi</taxon>
        <taxon>Dikarya</taxon>
        <taxon>Ascomycota</taxon>
        <taxon>Pezizomycotina</taxon>
        <taxon>Dothideomycetes</taxon>
        <taxon>Dothideomycetidae</taxon>
        <taxon>Mycosphaerellales</taxon>
        <taxon>Teratosphaeriaceae</taxon>
        <taxon>Oleoguttula</taxon>
    </lineage>
</organism>
<reference evidence="1 2" key="1">
    <citation type="submission" date="2021-11" db="EMBL/GenBank/DDBJ databases">
        <title>Black yeast isolated from Biological Soil Crust.</title>
        <authorList>
            <person name="Kurbessoian T."/>
        </authorList>
    </citation>
    <scope>NUCLEOTIDE SEQUENCE [LARGE SCALE GENOMIC DNA]</scope>
    <source>
        <strain evidence="1 2">CCFEE 5522</strain>
    </source>
</reference>
<comment type="caution">
    <text evidence="1">The sequence shown here is derived from an EMBL/GenBank/DDBJ whole genome shotgun (WGS) entry which is preliminary data.</text>
</comment>
<dbReference type="AlphaFoldDB" id="A0AAV9J4X1"/>
<proteinExistence type="predicted"/>
<accession>A0AAV9J4X1</accession>
<dbReference type="Proteomes" id="UP001324427">
    <property type="component" value="Unassembled WGS sequence"/>
</dbReference>
<keyword evidence="2" id="KW-1185">Reference proteome</keyword>
<name>A0AAV9J4X1_9PEZI</name>
<sequence length="131" mass="14007">MAAPAMPGGKAIEGLRQQIIANAIILFPGIVCTHMPKAEAFEVAVSTASEGTQYEASLTHTSMPSHAYFHHSLRKTAARGAIKDTVNAALCSLLEVTAFLLETGRIRVLADITPHTKMEVRGGEVDESLLH</sequence>